<sequence>MQRYELDAWLGDHDLTDDQLRDLLDAANEIEERYPEPDDSEERDAALVTAYRLMIADPETVVDDLGADLLRARQAEAAALAGIRHAATALVRIDRSARGIESQAGFAERVGVDRMTVRDWIGLR</sequence>
<organism evidence="1 2">
    <name type="scientific">Prauserella endophytica</name>
    <dbReference type="NCBI Taxonomy" id="1592324"/>
    <lineage>
        <taxon>Bacteria</taxon>
        <taxon>Bacillati</taxon>
        <taxon>Actinomycetota</taxon>
        <taxon>Actinomycetes</taxon>
        <taxon>Pseudonocardiales</taxon>
        <taxon>Pseudonocardiaceae</taxon>
        <taxon>Prauserella</taxon>
        <taxon>Prauserella coralliicola group</taxon>
    </lineage>
</organism>
<proteinExistence type="predicted"/>
<dbReference type="Proteomes" id="UP000309992">
    <property type="component" value="Unassembled WGS sequence"/>
</dbReference>
<reference evidence="1 2" key="1">
    <citation type="journal article" date="2015" name="Antonie Van Leeuwenhoek">
        <title>Prauserella endophytica sp. nov., an endophytic actinobacterium isolated from Tamarix taklamakanensis.</title>
        <authorList>
            <person name="Liu J.M."/>
            <person name="Habden X."/>
            <person name="Guo L."/>
            <person name="Tuo L."/>
            <person name="Jiang Z.K."/>
            <person name="Liu S.W."/>
            <person name="Liu X.F."/>
            <person name="Chen L."/>
            <person name="Li R.F."/>
            <person name="Zhang Y.Q."/>
            <person name="Sun C.H."/>
        </authorList>
    </citation>
    <scope>NUCLEOTIDE SEQUENCE [LARGE SCALE GENOMIC DNA]</scope>
    <source>
        <strain evidence="1 2">CGMCC 4.7182</strain>
    </source>
</reference>
<evidence type="ECO:0000313" key="1">
    <source>
        <dbReference type="EMBL" id="TKG66931.1"/>
    </source>
</evidence>
<dbReference type="RefSeq" id="WP_112275456.1">
    <property type="nucleotide sequence ID" value="NZ_SWMS01000014.1"/>
</dbReference>
<accession>A0ABY2S051</accession>
<evidence type="ECO:0000313" key="2">
    <source>
        <dbReference type="Proteomes" id="UP000309992"/>
    </source>
</evidence>
<dbReference type="EMBL" id="SWMS01000014">
    <property type="protein sequence ID" value="TKG66931.1"/>
    <property type="molecule type" value="Genomic_DNA"/>
</dbReference>
<gene>
    <name evidence="1" type="ORF">FCN18_23760</name>
</gene>
<keyword evidence="2" id="KW-1185">Reference proteome</keyword>
<protein>
    <submittedName>
        <fullName evidence="1">Uncharacterized protein</fullName>
    </submittedName>
</protein>
<name>A0ABY2S051_9PSEU</name>
<comment type="caution">
    <text evidence="1">The sequence shown here is derived from an EMBL/GenBank/DDBJ whole genome shotgun (WGS) entry which is preliminary data.</text>
</comment>